<dbReference type="InterPro" id="IPR013517">
    <property type="entry name" value="FG-GAP"/>
</dbReference>
<evidence type="ECO:0000313" key="7">
    <source>
        <dbReference type="Proteomes" id="UP000317648"/>
    </source>
</evidence>
<dbReference type="InterPro" id="IPR029058">
    <property type="entry name" value="AB_hydrolase_fold"/>
</dbReference>
<evidence type="ECO:0000259" key="5">
    <source>
        <dbReference type="Pfam" id="PF22244"/>
    </source>
</evidence>
<keyword evidence="3" id="KW-0378">Hydrolase</keyword>
<dbReference type="GO" id="GO:0052689">
    <property type="term" value="F:carboxylic ester hydrolase activity"/>
    <property type="evidence" value="ECO:0007669"/>
    <property type="project" value="UniProtKB-KW"/>
</dbReference>
<dbReference type="PANTHER" id="PTHR44103">
    <property type="entry name" value="PROPROTEIN CONVERTASE P"/>
    <property type="match status" value="1"/>
</dbReference>
<dbReference type="KEGG" id="lcre:Pla8534_55870"/>
<evidence type="ECO:0000256" key="2">
    <source>
        <dbReference type="ARBA" id="ARBA00022729"/>
    </source>
</evidence>
<dbReference type="InterPro" id="IPR054579">
    <property type="entry name" value="GCE-like_dom"/>
</dbReference>
<feature type="chain" id="PRO_5021947196" evidence="4">
    <location>
        <begin position="24"/>
        <end position="731"/>
    </location>
</feature>
<evidence type="ECO:0000256" key="1">
    <source>
        <dbReference type="ARBA" id="ARBA00022487"/>
    </source>
</evidence>
<dbReference type="SUPFAM" id="SSF53474">
    <property type="entry name" value="alpha/beta-Hydrolases"/>
    <property type="match status" value="1"/>
</dbReference>
<evidence type="ECO:0000256" key="4">
    <source>
        <dbReference type="SAM" id="SignalP"/>
    </source>
</evidence>
<evidence type="ECO:0000256" key="3">
    <source>
        <dbReference type="ARBA" id="ARBA00022801"/>
    </source>
</evidence>
<dbReference type="Pfam" id="PF13517">
    <property type="entry name" value="FG-GAP_3"/>
    <property type="match status" value="2"/>
</dbReference>
<dbReference type="Gene3D" id="2.130.10.130">
    <property type="entry name" value="Integrin alpha, N-terminal"/>
    <property type="match status" value="1"/>
</dbReference>
<evidence type="ECO:0000313" key="6">
    <source>
        <dbReference type="EMBL" id="QDU97733.1"/>
    </source>
</evidence>
<feature type="signal peptide" evidence="4">
    <location>
        <begin position="1"/>
        <end position="23"/>
    </location>
</feature>
<keyword evidence="7" id="KW-1185">Reference proteome</keyword>
<feature type="domain" description="4-O-methyl-glucuronoyl methylesterase-like" evidence="5">
    <location>
        <begin position="552"/>
        <end position="697"/>
    </location>
</feature>
<dbReference type="AlphaFoldDB" id="A0A518E0X3"/>
<dbReference type="SUPFAM" id="SSF69318">
    <property type="entry name" value="Integrin alpha N-terminal domain"/>
    <property type="match status" value="1"/>
</dbReference>
<protein>
    <submittedName>
        <fullName evidence="6">FG-GAP repeat protein</fullName>
    </submittedName>
</protein>
<dbReference type="Pfam" id="PF22244">
    <property type="entry name" value="GCE_fung"/>
    <property type="match status" value="1"/>
</dbReference>
<dbReference type="InterPro" id="IPR028994">
    <property type="entry name" value="Integrin_alpha_N"/>
</dbReference>
<name>A0A518E0X3_9BACT</name>
<sequence precursor="true">MRVLSQTALFLGLLAVMRSPAAADEPKRIEPPRFLQHTIDADAVNPACAAMDVDADGQLDIVAGGFWYQAPTWKRRFLRDVEQIRGRNDDYSCLPLDVNGDGRLDLISVNYRSQSLYWVEHPGEKLADDVAWKKHVIDTPGPAETGRLVDVDGDGRLDVLPNGVKYSAWYELQPPQKKGEEASWIAHPLPPEAAAHGLGFGDIDGDGRGDLVSPVGWFAAPEDRRTGRWTQHAEFQLHRDASVPILVHDVDGDGDADLIWGRGHGCGLYWLEQAKADDGSRSWTQHAIDTSWSQAHTLLLADLDNDGAPELIAGKRFMGHEGNNLGEYDPLAIYGYQLSAESRTWRRFTIAKGAGFDLDAKAVDIDQDGDLDLVASTRGGLWLLENQLTGQKAPTAPAAPIAYKDHRRVMYVNTPEGKETPVETPFDWARRREHIQQGMQLAMGDLPGPERRTPLDVEYLESVETEKYIRHKITYASEPGDRTPAYLLVPKNLQGKVPGILCLHPTSHLGKAQIVGLDGLPSRFYAHELAELGFVCLAPDYPSFGDYKDYDFEADAHESGTMKAIWTNIRGLDLLETLPQVDGERLGCIGHSLGGHNALYTSVFDLRIKAVATSCGFNAFHYYKGGDLKGWTSTRYMPRILDQWHASPDEVPFDFHEVLAAIAPRPIFVNAPLHDSNFDVVGVREAIGEAEKVYDLLQAKGALEVVYPDAQHDFPEPIRQQTYAWLKKQLK</sequence>
<dbReference type="Gene3D" id="3.40.50.1820">
    <property type="entry name" value="alpha/beta hydrolase"/>
    <property type="match status" value="1"/>
</dbReference>
<keyword evidence="1" id="KW-0719">Serine esterase</keyword>
<organism evidence="6 7">
    <name type="scientific">Lignipirellula cremea</name>
    <dbReference type="NCBI Taxonomy" id="2528010"/>
    <lineage>
        <taxon>Bacteria</taxon>
        <taxon>Pseudomonadati</taxon>
        <taxon>Planctomycetota</taxon>
        <taxon>Planctomycetia</taxon>
        <taxon>Pirellulales</taxon>
        <taxon>Pirellulaceae</taxon>
        <taxon>Lignipirellula</taxon>
    </lineage>
</organism>
<dbReference type="RefSeq" id="WP_197442628.1">
    <property type="nucleotide sequence ID" value="NZ_CP036433.1"/>
</dbReference>
<dbReference type="PANTHER" id="PTHR44103:SF1">
    <property type="entry name" value="PROPROTEIN CONVERTASE P"/>
    <property type="match status" value="1"/>
</dbReference>
<proteinExistence type="predicted"/>
<accession>A0A518E0X3</accession>
<reference evidence="6 7" key="1">
    <citation type="submission" date="2019-02" db="EMBL/GenBank/DDBJ databases">
        <title>Deep-cultivation of Planctomycetes and their phenomic and genomic characterization uncovers novel biology.</title>
        <authorList>
            <person name="Wiegand S."/>
            <person name="Jogler M."/>
            <person name="Boedeker C."/>
            <person name="Pinto D."/>
            <person name="Vollmers J."/>
            <person name="Rivas-Marin E."/>
            <person name="Kohn T."/>
            <person name="Peeters S.H."/>
            <person name="Heuer A."/>
            <person name="Rast P."/>
            <person name="Oberbeckmann S."/>
            <person name="Bunk B."/>
            <person name="Jeske O."/>
            <person name="Meyerdierks A."/>
            <person name="Storesund J.E."/>
            <person name="Kallscheuer N."/>
            <person name="Luecker S."/>
            <person name="Lage O.M."/>
            <person name="Pohl T."/>
            <person name="Merkel B.J."/>
            <person name="Hornburger P."/>
            <person name="Mueller R.-W."/>
            <person name="Bruemmer F."/>
            <person name="Labrenz M."/>
            <person name="Spormann A.M."/>
            <person name="Op den Camp H."/>
            <person name="Overmann J."/>
            <person name="Amann R."/>
            <person name="Jetten M.S.M."/>
            <person name="Mascher T."/>
            <person name="Medema M.H."/>
            <person name="Devos D.P."/>
            <person name="Kaster A.-K."/>
            <person name="Ovreas L."/>
            <person name="Rohde M."/>
            <person name="Galperin M.Y."/>
            <person name="Jogler C."/>
        </authorList>
    </citation>
    <scope>NUCLEOTIDE SEQUENCE [LARGE SCALE GENOMIC DNA]</scope>
    <source>
        <strain evidence="6 7">Pla85_3_4</strain>
    </source>
</reference>
<gene>
    <name evidence="6" type="ORF">Pla8534_55870</name>
</gene>
<dbReference type="EMBL" id="CP036433">
    <property type="protein sequence ID" value="QDU97733.1"/>
    <property type="molecule type" value="Genomic_DNA"/>
</dbReference>
<keyword evidence="2 4" id="KW-0732">Signal</keyword>
<dbReference type="Proteomes" id="UP000317648">
    <property type="component" value="Chromosome"/>
</dbReference>